<dbReference type="EMBL" id="SAUN01000001">
    <property type="protein sequence ID" value="RVX42139.1"/>
    <property type="molecule type" value="Genomic_DNA"/>
</dbReference>
<proteinExistence type="predicted"/>
<dbReference type="NCBIfam" id="NF038357">
    <property type="entry name" value="BN6_48550_fam"/>
    <property type="match status" value="1"/>
</dbReference>
<dbReference type="AlphaFoldDB" id="A0A438M8U0"/>
<name>A0A438M8U0_9ACTN</name>
<evidence type="ECO:0000259" key="3">
    <source>
        <dbReference type="Pfam" id="PF20270"/>
    </source>
</evidence>
<feature type="domain" description="CASPASE and TPR Repeat-Associated N-terminal" evidence="2">
    <location>
        <begin position="11"/>
        <end position="182"/>
    </location>
</feature>
<keyword evidence="1" id="KW-0472">Membrane</keyword>
<keyword evidence="1" id="KW-1133">Transmembrane helix</keyword>
<evidence type="ECO:0008006" key="6">
    <source>
        <dbReference type="Google" id="ProtNLM"/>
    </source>
</evidence>
<dbReference type="Pfam" id="PF20270">
    <property type="entry name" value="CATRA-C"/>
    <property type="match status" value="1"/>
</dbReference>
<evidence type="ECO:0000256" key="1">
    <source>
        <dbReference type="SAM" id="Phobius"/>
    </source>
</evidence>
<dbReference type="InterPro" id="IPR046922">
    <property type="entry name" value="CATRA-N"/>
</dbReference>
<dbReference type="RefSeq" id="WP_127934264.1">
    <property type="nucleotide sequence ID" value="NZ_SAUN01000001.1"/>
</dbReference>
<protein>
    <recommendedName>
        <fullName evidence="6">CorA-like Mg2+ transporter protein</fullName>
    </recommendedName>
</protein>
<sequence>MEPVDLANPGLIVHMFATATGPEAGEHERRLRGIWDALGDRLEMPVTQAGKIEVRTADGDLGRQALLRRERDVRCLSVALTGGTWRELNELWRECAGDTGAWAMGECRLFVAYPRTAPTARRTNAVLAALPEPCPRGRMTTVRGVAVWEVGFDDDERSRRTFAMLTPPELEPKLDAWAWTRGDDRMPPLVRHLMHAAKLRYQLRVYRQGEDFRAARHRVDEQVETLLKTLGGDGLPAARRELAARQTAEAGLIWTLTRLREIRTTAAIARHNMREPSLRDDLDLADWFLMRLDDDLAYAEATRERAREIGAIADQVMAERLQRRAEETERRWERFRVLETAVVGMLLMVLAAIQALGYRVPVPENVKPVIVGALGLTAFVLTVFGLFRWRRKP</sequence>
<feature type="transmembrane region" description="Helical" evidence="1">
    <location>
        <begin position="369"/>
        <end position="387"/>
    </location>
</feature>
<keyword evidence="5" id="KW-1185">Reference proteome</keyword>
<organism evidence="4 5">
    <name type="scientific">Nonomuraea polychroma</name>
    <dbReference type="NCBI Taxonomy" id="46176"/>
    <lineage>
        <taxon>Bacteria</taxon>
        <taxon>Bacillati</taxon>
        <taxon>Actinomycetota</taxon>
        <taxon>Actinomycetes</taxon>
        <taxon>Streptosporangiales</taxon>
        <taxon>Streptosporangiaceae</taxon>
        <taxon>Nonomuraea</taxon>
    </lineage>
</organism>
<accession>A0A438M8U0</accession>
<evidence type="ECO:0000259" key="2">
    <source>
        <dbReference type="Pfam" id="PF20269"/>
    </source>
</evidence>
<evidence type="ECO:0000313" key="4">
    <source>
        <dbReference type="EMBL" id="RVX42139.1"/>
    </source>
</evidence>
<comment type="caution">
    <text evidence="4">The sequence shown here is derived from an EMBL/GenBank/DDBJ whole genome shotgun (WGS) entry which is preliminary data.</text>
</comment>
<dbReference type="Proteomes" id="UP000284824">
    <property type="component" value="Unassembled WGS sequence"/>
</dbReference>
<gene>
    <name evidence="4" type="ORF">EDD27_4759</name>
</gene>
<feature type="transmembrane region" description="Helical" evidence="1">
    <location>
        <begin position="337"/>
        <end position="357"/>
    </location>
</feature>
<keyword evidence="1" id="KW-0812">Transmembrane</keyword>
<dbReference type="OrthoDB" id="4149396at2"/>
<dbReference type="Pfam" id="PF20269">
    <property type="entry name" value="CATRA-N"/>
    <property type="match status" value="1"/>
</dbReference>
<feature type="domain" description="CASPASE and TPR Repeat-Associated C-terminal" evidence="3">
    <location>
        <begin position="187"/>
        <end position="306"/>
    </location>
</feature>
<dbReference type="InterPro" id="IPR046923">
    <property type="entry name" value="CATRA-C"/>
</dbReference>
<evidence type="ECO:0000313" key="5">
    <source>
        <dbReference type="Proteomes" id="UP000284824"/>
    </source>
</evidence>
<reference evidence="4 5" key="1">
    <citation type="submission" date="2019-01" db="EMBL/GenBank/DDBJ databases">
        <title>Sequencing the genomes of 1000 actinobacteria strains.</title>
        <authorList>
            <person name="Klenk H.-P."/>
        </authorList>
    </citation>
    <scope>NUCLEOTIDE SEQUENCE [LARGE SCALE GENOMIC DNA]</scope>
    <source>
        <strain evidence="4 5">DSM 43925</strain>
    </source>
</reference>